<dbReference type="RefSeq" id="XP_014565361.1">
    <property type="nucleotide sequence ID" value="XM_014709875.1"/>
</dbReference>
<dbReference type="GO" id="GO:0034486">
    <property type="term" value="P:vacuolar transmembrane transport"/>
    <property type="evidence" value="ECO:0007669"/>
    <property type="project" value="UniProtKB-ARBA"/>
</dbReference>
<gene>
    <name evidence="9" type="primary">Mo03588</name>
    <name evidence="9" type="ORF">E5Q_03588</name>
</gene>
<comment type="caution">
    <text evidence="9">The sequence shown here is derived from an EMBL/GenBank/DDBJ whole genome shotgun (WGS) entry which is preliminary data.</text>
</comment>
<dbReference type="InterPro" id="IPR051415">
    <property type="entry name" value="LAAT-1"/>
</dbReference>
<dbReference type="FunFam" id="1.20.1280.290:FF:000009">
    <property type="entry name" value="PQ loop repeat family protein"/>
    <property type="match status" value="1"/>
</dbReference>
<dbReference type="GO" id="GO:0098852">
    <property type="term" value="C:lytic vacuole membrane"/>
    <property type="evidence" value="ECO:0007669"/>
    <property type="project" value="UniProtKB-ARBA"/>
</dbReference>
<dbReference type="AlphaFoldDB" id="G7E254"/>
<dbReference type="Gene3D" id="1.20.1280.290">
    <property type="match status" value="2"/>
</dbReference>
<dbReference type="GO" id="GO:0015174">
    <property type="term" value="F:basic amino acid transmembrane transporter activity"/>
    <property type="evidence" value="ECO:0007669"/>
    <property type="project" value="UniProtKB-ARBA"/>
</dbReference>
<accession>G7E254</accession>
<evidence type="ECO:0000256" key="8">
    <source>
        <dbReference type="SAM" id="Phobius"/>
    </source>
</evidence>
<dbReference type="EMBL" id="BABT02000110">
    <property type="protein sequence ID" value="GAA96914.1"/>
    <property type="molecule type" value="Genomic_DNA"/>
</dbReference>
<comment type="similarity">
    <text evidence="5">Belongs to the laat-1 family.</text>
</comment>
<dbReference type="InParanoid" id="G7E254"/>
<reference evidence="9 10" key="1">
    <citation type="journal article" date="2011" name="J. Gen. Appl. Microbiol.">
        <title>Draft genome sequencing of the enigmatic basidiomycete Mixia osmundae.</title>
        <authorList>
            <person name="Nishida H."/>
            <person name="Nagatsuka Y."/>
            <person name="Sugiyama J."/>
        </authorList>
    </citation>
    <scope>NUCLEOTIDE SEQUENCE [LARGE SCALE GENOMIC DNA]</scope>
    <source>
        <strain evidence="10">CBS 9802 / IAM 14324 / JCM 22182 / KY 12970</strain>
    </source>
</reference>
<organism evidence="9 10">
    <name type="scientific">Mixia osmundae (strain CBS 9802 / IAM 14324 / JCM 22182 / KY 12970)</name>
    <dbReference type="NCBI Taxonomy" id="764103"/>
    <lineage>
        <taxon>Eukaryota</taxon>
        <taxon>Fungi</taxon>
        <taxon>Dikarya</taxon>
        <taxon>Basidiomycota</taxon>
        <taxon>Pucciniomycotina</taxon>
        <taxon>Mixiomycetes</taxon>
        <taxon>Mixiales</taxon>
        <taxon>Mixiaceae</taxon>
        <taxon>Mixia</taxon>
    </lineage>
</organism>
<evidence type="ECO:0000256" key="4">
    <source>
        <dbReference type="ARBA" id="ARBA00023136"/>
    </source>
</evidence>
<evidence type="ECO:0008006" key="11">
    <source>
        <dbReference type="Google" id="ProtNLM"/>
    </source>
</evidence>
<dbReference type="SMART" id="SM00679">
    <property type="entry name" value="CTNS"/>
    <property type="match status" value="2"/>
</dbReference>
<evidence type="ECO:0000313" key="10">
    <source>
        <dbReference type="Proteomes" id="UP000009131"/>
    </source>
</evidence>
<feature type="transmembrane region" description="Helical" evidence="8">
    <location>
        <begin position="255"/>
        <end position="278"/>
    </location>
</feature>
<evidence type="ECO:0000256" key="1">
    <source>
        <dbReference type="ARBA" id="ARBA00004141"/>
    </source>
</evidence>
<keyword evidence="10" id="KW-1185">Reference proteome</keyword>
<dbReference type="HOGENOM" id="CLU_561486_0_0_1"/>
<feature type="transmembrane region" description="Helical" evidence="8">
    <location>
        <begin position="197"/>
        <end position="217"/>
    </location>
</feature>
<reference evidence="9 10" key="2">
    <citation type="journal article" date="2012" name="Open Biol.">
        <title>Characteristics of nucleosomes and linker DNA regions on the genome of the basidiomycete Mixia osmundae revealed by mono- and dinucleosome mapping.</title>
        <authorList>
            <person name="Nishida H."/>
            <person name="Kondo S."/>
            <person name="Matsumoto T."/>
            <person name="Suzuki Y."/>
            <person name="Yoshikawa H."/>
            <person name="Taylor T.D."/>
            <person name="Sugiyama J."/>
        </authorList>
    </citation>
    <scope>NUCLEOTIDE SEQUENCE [LARGE SCALE GENOMIC DNA]</scope>
    <source>
        <strain evidence="10">CBS 9802 / IAM 14324 / JCM 22182 / KY 12970</strain>
    </source>
</reference>
<feature type="transmembrane region" description="Helical" evidence="8">
    <location>
        <begin position="418"/>
        <end position="437"/>
    </location>
</feature>
<evidence type="ECO:0000256" key="5">
    <source>
        <dbReference type="ARBA" id="ARBA00038039"/>
    </source>
</evidence>
<feature type="transmembrane region" description="Helical" evidence="8">
    <location>
        <begin position="229"/>
        <end position="249"/>
    </location>
</feature>
<dbReference type="FunFam" id="1.20.1280.290:FF:000012">
    <property type="entry name" value="Vacuolar membrane PQ loop repeat protein"/>
    <property type="match status" value="1"/>
</dbReference>
<comment type="catalytic activity">
    <reaction evidence="6">
        <text>L-histidine(out) + L-arginine(in) = L-histidine(in) + L-arginine(out)</text>
        <dbReference type="Rhea" id="RHEA:71063"/>
        <dbReference type="ChEBI" id="CHEBI:32682"/>
        <dbReference type="ChEBI" id="CHEBI:57595"/>
    </reaction>
</comment>
<evidence type="ECO:0000256" key="2">
    <source>
        <dbReference type="ARBA" id="ARBA00022692"/>
    </source>
</evidence>
<evidence type="ECO:0000313" key="9">
    <source>
        <dbReference type="EMBL" id="GAA96914.1"/>
    </source>
</evidence>
<comment type="subcellular location">
    <subcellularLocation>
        <location evidence="1">Membrane</location>
        <topology evidence="1">Multi-pass membrane protein</topology>
    </subcellularLocation>
</comment>
<protein>
    <recommendedName>
        <fullName evidence="11">PQ-loop-domain-containing protein</fullName>
    </recommendedName>
</protein>
<proteinExistence type="inferred from homology"/>
<keyword evidence="3 8" id="KW-1133">Transmembrane helix</keyword>
<feature type="transmembrane region" description="Helical" evidence="8">
    <location>
        <begin position="342"/>
        <end position="362"/>
    </location>
</feature>
<dbReference type="PANTHER" id="PTHR16201">
    <property type="entry name" value="SEVEN TRANSMEMBRANE PROTEIN 1-RELATED"/>
    <property type="match status" value="1"/>
</dbReference>
<name>G7E254_MIXOS</name>
<feature type="region of interest" description="Disordered" evidence="7">
    <location>
        <begin position="309"/>
        <end position="334"/>
    </location>
</feature>
<sequence length="486" mass="53730">MSLAWKPTRGRDDLRVRVHFRASPGVGGQLGHVETGCDGGESAHGQIAARHKLYRSVCPCSSRVCRPRDRTRCTGIEDGTRSWCSRHCSAERLGSHDQQGGKRECVARDHLAPKAKSFAVDCETKAVRLRSSDCFVGCQKGVWNVAGQVRIGQMLSTVKDRLCVDTTAAAGGQSQVKMLSARGSMMAPEPAITRLDIGSLCGWISLAAWIVVFSPQIVECYRIKSGEGLSLAFLIIWLTGDITGLIGAYEQGLLPTIIFLAVYYTLCDVVLIVQLFWYRRRRRLHPEHYLPTDPQAYIEPTETSPLLRRSSHAAPAATTEPDALADDKRPTSSQPRHVARTIGLYLLALLAVILAGVVMWILSRQAGMNRVPGQHRQPREVWDTQAQIFGWLSAAAYLGSRLPQIYHNVETGCEGLSLAFFCFSLLGNITYVGSILIPSLDANHLWVNLSWLVGSAGTILLDFVVLSQFFIYRKRRLALMIDETKP</sequence>
<keyword evidence="4 8" id="KW-0472">Membrane</keyword>
<keyword evidence="2 8" id="KW-0812">Transmembrane</keyword>
<dbReference type="PANTHER" id="PTHR16201:SF44">
    <property type="entry name" value="SEVEN TRANSMEMBRANE PROTEIN 1"/>
    <property type="match status" value="1"/>
</dbReference>
<dbReference type="Proteomes" id="UP000009131">
    <property type="component" value="Unassembled WGS sequence"/>
</dbReference>
<evidence type="ECO:0000256" key="7">
    <source>
        <dbReference type="SAM" id="MobiDB-lite"/>
    </source>
</evidence>
<feature type="transmembrane region" description="Helical" evidence="8">
    <location>
        <begin position="449"/>
        <end position="472"/>
    </location>
</feature>
<dbReference type="OrthoDB" id="8048523at2759"/>
<evidence type="ECO:0000256" key="6">
    <source>
        <dbReference type="ARBA" id="ARBA00050768"/>
    </source>
</evidence>
<dbReference type="InterPro" id="IPR006603">
    <property type="entry name" value="PQ-loop_rpt"/>
</dbReference>
<dbReference type="Pfam" id="PF04193">
    <property type="entry name" value="PQ-loop"/>
    <property type="match status" value="2"/>
</dbReference>
<evidence type="ECO:0000256" key="3">
    <source>
        <dbReference type="ARBA" id="ARBA00022989"/>
    </source>
</evidence>
<dbReference type="eggNOG" id="KOG2913">
    <property type="taxonomic scope" value="Eukaryota"/>
</dbReference>